<reference evidence="1" key="3">
    <citation type="submission" date="2025-09" db="UniProtKB">
        <authorList>
            <consortium name="Ensembl"/>
        </authorList>
    </citation>
    <scope>IDENTIFICATION</scope>
</reference>
<proteinExistence type="predicted"/>
<keyword evidence="2" id="KW-1185">Reference proteome</keyword>
<dbReference type="Proteomes" id="UP000008144">
    <property type="component" value="Unassembled WGS sequence"/>
</dbReference>
<dbReference type="InParanoid" id="H2Y0W7"/>
<protein>
    <submittedName>
        <fullName evidence="1">Uncharacterized protein</fullName>
    </submittedName>
</protein>
<evidence type="ECO:0000313" key="2">
    <source>
        <dbReference type="Proteomes" id="UP000008144"/>
    </source>
</evidence>
<reference evidence="2" key="1">
    <citation type="journal article" date="2002" name="Science">
        <title>The draft genome of Ciona intestinalis: insights into chordate and vertebrate origins.</title>
        <authorList>
            <person name="Dehal P."/>
            <person name="Satou Y."/>
            <person name="Campbell R.K."/>
            <person name="Chapman J."/>
            <person name="Degnan B."/>
            <person name="De Tomaso A."/>
            <person name="Davidson B."/>
            <person name="Di Gregorio A."/>
            <person name="Gelpke M."/>
            <person name="Goodstein D.M."/>
            <person name="Harafuji N."/>
            <person name="Hastings K.E."/>
            <person name="Ho I."/>
            <person name="Hotta K."/>
            <person name="Huang W."/>
            <person name="Kawashima T."/>
            <person name="Lemaire P."/>
            <person name="Martinez D."/>
            <person name="Meinertzhagen I.A."/>
            <person name="Necula S."/>
            <person name="Nonaka M."/>
            <person name="Putnam N."/>
            <person name="Rash S."/>
            <person name="Saiga H."/>
            <person name="Satake M."/>
            <person name="Terry A."/>
            <person name="Yamada L."/>
            <person name="Wang H.G."/>
            <person name="Awazu S."/>
            <person name="Azumi K."/>
            <person name="Boore J."/>
            <person name="Branno M."/>
            <person name="Chin-Bow S."/>
            <person name="DeSantis R."/>
            <person name="Doyle S."/>
            <person name="Francino P."/>
            <person name="Keys D.N."/>
            <person name="Haga S."/>
            <person name="Hayashi H."/>
            <person name="Hino K."/>
            <person name="Imai K.S."/>
            <person name="Inaba K."/>
            <person name="Kano S."/>
            <person name="Kobayashi K."/>
            <person name="Kobayashi M."/>
            <person name="Lee B.I."/>
            <person name="Makabe K.W."/>
            <person name="Manohar C."/>
            <person name="Matassi G."/>
            <person name="Medina M."/>
            <person name="Mochizuki Y."/>
            <person name="Mount S."/>
            <person name="Morishita T."/>
            <person name="Miura S."/>
            <person name="Nakayama A."/>
            <person name="Nishizaka S."/>
            <person name="Nomoto H."/>
            <person name="Ohta F."/>
            <person name="Oishi K."/>
            <person name="Rigoutsos I."/>
            <person name="Sano M."/>
            <person name="Sasaki A."/>
            <person name="Sasakura Y."/>
            <person name="Shoguchi E."/>
            <person name="Shin-i T."/>
            <person name="Spagnuolo A."/>
            <person name="Stainier D."/>
            <person name="Suzuki M.M."/>
            <person name="Tassy O."/>
            <person name="Takatori N."/>
            <person name="Tokuoka M."/>
            <person name="Yagi K."/>
            <person name="Yoshizaki F."/>
            <person name="Wada S."/>
            <person name="Zhang C."/>
            <person name="Hyatt P.D."/>
            <person name="Larimer F."/>
            <person name="Detter C."/>
            <person name="Doggett N."/>
            <person name="Glavina T."/>
            <person name="Hawkins T."/>
            <person name="Richardson P."/>
            <person name="Lucas S."/>
            <person name="Kohara Y."/>
            <person name="Levine M."/>
            <person name="Satoh N."/>
            <person name="Rokhsar D.S."/>
        </authorList>
    </citation>
    <scope>NUCLEOTIDE SEQUENCE [LARGE SCALE GENOMIC DNA]</scope>
</reference>
<dbReference type="HOGENOM" id="CLU_2811618_0_0_1"/>
<evidence type="ECO:0000313" key="1">
    <source>
        <dbReference type="Ensembl" id="ENSCINP00000035551.1"/>
    </source>
</evidence>
<reference evidence="1" key="2">
    <citation type="submission" date="2025-08" db="UniProtKB">
        <authorList>
            <consortium name="Ensembl"/>
        </authorList>
    </citation>
    <scope>IDENTIFICATION</scope>
</reference>
<sequence>MEFQNSFFSLAIVVTTGQAYNVNRNFLFKQCKYGWCKEETFVIWMTNYQQCVVTCRQTEKWQLTLSS</sequence>
<name>H2Y0W7_CIOIN</name>
<organism evidence="1 2">
    <name type="scientific">Ciona intestinalis</name>
    <name type="common">Transparent sea squirt</name>
    <name type="synonym">Ascidia intestinalis</name>
    <dbReference type="NCBI Taxonomy" id="7719"/>
    <lineage>
        <taxon>Eukaryota</taxon>
        <taxon>Metazoa</taxon>
        <taxon>Chordata</taxon>
        <taxon>Tunicata</taxon>
        <taxon>Ascidiacea</taxon>
        <taxon>Phlebobranchia</taxon>
        <taxon>Cionidae</taxon>
        <taxon>Ciona</taxon>
    </lineage>
</organism>
<accession>H2Y0W7</accession>
<dbReference type="AlphaFoldDB" id="H2Y0W7"/>
<dbReference type="Ensembl" id="ENSCINT00000032358.1">
    <property type="protein sequence ID" value="ENSCINP00000035551.1"/>
    <property type="gene ID" value="ENSCING00000022848.1"/>
</dbReference>